<dbReference type="InterPro" id="IPR029064">
    <property type="entry name" value="Ribosomal_eL30-like_sf"/>
</dbReference>
<evidence type="ECO:0000256" key="2">
    <source>
        <dbReference type="ARBA" id="ARBA00022603"/>
    </source>
</evidence>
<dbReference type="Pfam" id="PF00588">
    <property type="entry name" value="SpoU_methylase"/>
    <property type="match status" value="1"/>
</dbReference>
<accession>A0ABS2MQY5</accession>
<evidence type="ECO:0000313" key="5">
    <source>
        <dbReference type="EMBL" id="MBM7561777.1"/>
    </source>
</evidence>
<dbReference type="Pfam" id="PF08032">
    <property type="entry name" value="SpoU_sub_bind"/>
    <property type="match status" value="1"/>
</dbReference>
<dbReference type="EC" id="2.1.1.185" evidence="5"/>
<dbReference type="InterPro" id="IPR013123">
    <property type="entry name" value="SpoU_subst-bd"/>
</dbReference>
<comment type="caution">
    <text evidence="5">The sequence shown here is derived from an EMBL/GenBank/DDBJ whole genome shotgun (WGS) entry which is preliminary data.</text>
</comment>
<proteinExistence type="inferred from homology"/>
<dbReference type="InterPro" id="IPR029026">
    <property type="entry name" value="tRNA_m1G_MTases_N"/>
</dbReference>
<dbReference type="SUPFAM" id="SSF55315">
    <property type="entry name" value="L30e-like"/>
    <property type="match status" value="1"/>
</dbReference>
<gene>
    <name evidence="5" type="ORF">JOC49_001318</name>
</gene>
<dbReference type="PANTHER" id="PTHR46429">
    <property type="entry name" value="23S RRNA (GUANOSINE-2'-O-)-METHYLTRANSFERASE RLMB"/>
    <property type="match status" value="1"/>
</dbReference>
<dbReference type="RefSeq" id="WP_204663613.1">
    <property type="nucleotide sequence ID" value="NZ_JAFBDT010000008.1"/>
</dbReference>
<keyword evidence="3 5" id="KW-0808">Transferase</keyword>
<reference evidence="5 6" key="1">
    <citation type="submission" date="2021-01" db="EMBL/GenBank/DDBJ databases">
        <title>Genomic Encyclopedia of Type Strains, Phase IV (KMG-IV): sequencing the most valuable type-strain genomes for metagenomic binning, comparative biology and taxonomic classification.</title>
        <authorList>
            <person name="Goeker M."/>
        </authorList>
    </citation>
    <scope>NUCLEOTIDE SEQUENCE [LARGE SCALE GENOMIC DNA]</scope>
    <source>
        <strain evidence="5 6">DSM 24436</strain>
    </source>
</reference>
<dbReference type="Proteomes" id="UP000767854">
    <property type="component" value="Unassembled WGS sequence"/>
</dbReference>
<dbReference type="PANTHER" id="PTHR46429:SF1">
    <property type="entry name" value="23S RRNA (GUANOSINE-2'-O-)-METHYLTRANSFERASE RLMB"/>
    <property type="match status" value="1"/>
</dbReference>
<dbReference type="Gene3D" id="3.40.1280.10">
    <property type="match status" value="1"/>
</dbReference>
<dbReference type="SMART" id="SM00967">
    <property type="entry name" value="SpoU_sub_bind"/>
    <property type="match status" value="1"/>
</dbReference>
<evidence type="ECO:0000256" key="1">
    <source>
        <dbReference type="ARBA" id="ARBA00007228"/>
    </source>
</evidence>
<dbReference type="CDD" id="cd18103">
    <property type="entry name" value="SpoU-like_RlmB"/>
    <property type="match status" value="1"/>
</dbReference>
<dbReference type="NCBIfam" id="TIGR00186">
    <property type="entry name" value="rRNA_methyl_3"/>
    <property type="match status" value="1"/>
</dbReference>
<evidence type="ECO:0000256" key="3">
    <source>
        <dbReference type="ARBA" id="ARBA00022679"/>
    </source>
</evidence>
<feature type="domain" description="RNA 2-O ribose methyltransferase substrate binding" evidence="4">
    <location>
        <begin position="5"/>
        <end position="80"/>
    </location>
</feature>
<keyword evidence="6" id="KW-1185">Reference proteome</keyword>
<evidence type="ECO:0000313" key="6">
    <source>
        <dbReference type="Proteomes" id="UP000767854"/>
    </source>
</evidence>
<keyword evidence="2 5" id="KW-0489">Methyltransferase</keyword>
<name>A0ABS2MQY5_9FIRM</name>
<sequence length="246" mass="27208">MLEDIIYGRNPIFEAMESGREINKILISETSKDRTVQKIIDLAKNKNLLIQYVDKKQLDKLCEGENHQGVIAYVAPFKYYEVDEILAMASEKGETPLLVICDEITDPHNLGSIIRTANATGVHGVIIPKRRSAAVNQTVVKTSSGAAEYVPVAKVTNIVQTMERLKEAGVWIVGTDMGEQTYYEANLEGPLAVVVGNEGKGISRLVREKCDFLVSLPMLGQVSSLNASVACSIVLYEVVRQRNQRR</sequence>
<dbReference type="SUPFAM" id="SSF75217">
    <property type="entry name" value="alpha/beta knot"/>
    <property type="match status" value="1"/>
</dbReference>
<dbReference type="InterPro" id="IPR029028">
    <property type="entry name" value="Alpha/beta_knot_MTases"/>
</dbReference>
<dbReference type="Gene3D" id="3.30.1330.30">
    <property type="match status" value="1"/>
</dbReference>
<organism evidence="5 6">
    <name type="scientific">Fusibacter tunisiensis</name>
    <dbReference type="NCBI Taxonomy" id="1008308"/>
    <lineage>
        <taxon>Bacteria</taxon>
        <taxon>Bacillati</taxon>
        <taxon>Bacillota</taxon>
        <taxon>Clostridia</taxon>
        <taxon>Eubacteriales</taxon>
        <taxon>Eubacteriales Family XII. Incertae Sedis</taxon>
        <taxon>Fusibacter</taxon>
    </lineage>
</organism>
<dbReference type="GO" id="GO:0032259">
    <property type="term" value="P:methylation"/>
    <property type="evidence" value="ECO:0007669"/>
    <property type="project" value="UniProtKB-KW"/>
</dbReference>
<protein>
    <submittedName>
        <fullName evidence="5">23S rRNA (Guanosine2251-2'-O)-methyltransferase</fullName>
        <ecNumber evidence="5">2.1.1.185</ecNumber>
    </submittedName>
</protein>
<dbReference type="GO" id="GO:0008168">
    <property type="term" value="F:methyltransferase activity"/>
    <property type="evidence" value="ECO:0007669"/>
    <property type="project" value="UniProtKB-KW"/>
</dbReference>
<dbReference type="EMBL" id="JAFBDT010000008">
    <property type="protein sequence ID" value="MBM7561777.1"/>
    <property type="molecule type" value="Genomic_DNA"/>
</dbReference>
<comment type="similarity">
    <text evidence="1">Belongs to the class IV-like SAM-binding methyltransferase superfamily. RNA methyltransferase TrmH family.</text>
</comment>
<dbReference type="InterPro" id="IPR004441">
    <property type="entry name" value="rRNA_MeTrfase_TrmH"/>
</dbReference>
<dbReference type="InterPro" id="IPR001537">
    <property type="entry name" value="SpoU_MeTrfase"/>
</dbReference>
<evidence type="ECO:0000259" key="4">
    <source>
        <dbReference type="SMART" id="SM00967"/>
    </source>
</evidence>